<name>A0ABR1S0L3_9PEZI</name>
<dbReference type="PANTHER" id="PTHR42085">
    <property type="entry name" value="F-BOX DOMAIN-CONTAINING PROTEIN"/>
    <property type="match status" value="1"/>
</dbReference>
<gene>
    <name evidence="1" type="ORF">PG993_011624</name>
</gene>
<protein>
    <submittedName>
        <fullName evidence="1">Uncharacterized protein</fullName>
    </submittedName>
</protein>
<organism evidence="1 2">
    <name type="scientific">Apiospora rasikravindrae</name>
    <dbReference type="NCBI Taxonomy" id="990691"/>
    <lineage>
        <taxon>Eukaryota</taxon>
        <taxon>Fungi</taxon>
        <taxon>Dikarya</taxon>
        <taxon>Ascomycota</taxon>
        <taxon>Pezizomycotina</taxon>
        <taxon>Sordariomycetes</taxon>
        <taxon>Xylariomycetidae</taxon>
        <taxon>Amphisphaeriales</taxon>
        <taxon>Apiosporaceae</taxon>
        <taxon>Apiospora</taxon>
    </lineage>
</organism>
<dbReference type="EMBL" id="JAQQWK010000011">
    <property type="protein sequence ID" value="KAK8023558.1"/>
    <property type="molecule type" value="Genomic_DNA"/>
</dbReference>
<evidence type="ECO:0000313" key="1">
    <source>
        <dbReference type="EMBL" id="KAK8023558.1"/>
    </source>
</evidence>
<accession>A0ABR1S0L3</accession>
<sequence>MPNFFDLPRELRDQIYRFCVVDSKSVHTWTCSYQVAAGLLCVSKTVYREASSVFYSQNIFDFGSRHLDQVARFLDHIGPANAERIRHIIVPFPELRGLDLGHPFASLDNRLAILLAIVRGHCPRLRTITASHWYWHGLLPLCLIPYSSRPEAITIALTLVDSQFRVVPSVREIVVEAYDYGDPNDEIRREMARLGWTVSAGVKSTAYGLSLEEVNSARIRVQNEGRNCFCG</sequence>
<proteinExistence type="predicted"/>
<dbReference type="PANTHER" id="PTHR42085:SF2">
    <property type="entry name" value="F-BOX DOMAIN-CONTAINING PROTEIN"/>
    <property type="match status" value="1"/>
</dbReference>
<keyword evidence="2" id="KW-1185">Reference proteome</keyword>
<evidence type="ECO:0000313" key="2">
    <source>
        <dbReference type="Proteomes" id="UP001444661"/>
    </source>
</evidence>
<dbReference type="InterPro" id="IPR038883">
    <property type="entry name" value="AN11006-like"/>
</dbReference>
<reference evidence="1 2" key="1">
    <citation type="submission" date="2023-01" db="EMBL/GenBank/DDBJ databases">
        <title>Analysis of 21 Apiospora genomes using comparative genomics revels a genus with tremendous synthesis potential of carbohydrate active enzymes and secondary metabolites.</title>
        <authorList>
            <person name="Sorensen T."/>
        </authorList>
    </citation>
    <scope>NUCLEOTIDE SEQUENCE [LARGE SCALE GENOMIC DNA]</scope>
    <source>
        <strain evidence="1 2">CBS 33761</strain>
    </source>
</reference>
<dbReference type="Proteomes" id="UP001444661">
    <property type="component" value="Unassembled WGS sequence"/>
</dbReference>
<comment type="caution">
    <text evidence="1">The sequence shown here is derived from an EMBL/GenBank/DDBJ whole genome shotgun (WGS) entry which is preliminary data.</text>
</comment>